<dbReference type="EMBL" id="GL988040">
    <property type="protein sequence ID" value="EGS22364.1"/>
    <property type="molecule type" value="Genomic_DNA"/>
</dbReference>
<dbReference type="eggNOG" id="ENOG502R6DE">
    <property type="taxonomic scope" value="Eukaryota"/>
</dbReference>
<feature type="transmembrane region" description="Helical" evidence="5">
    <location>
        <begin position="60"/>
        <end position="81"/>
    </location>
</feature>
<dbReference type="InterPro" id="IPR049328">
    <property type="entry name" value="TM_ErbB1"/>
</dbReference>
<dbReference type="RefSeq" id="XP_006692383.1">
    <property type="nucleotide sequence ID" value="XM_006692320.1"/>
</dbReference>
<evidence type="ECO:0000256" key="1">
    <source>
        <dbReference type="ARBA" id="ARBA00022553"/>
    </source>
</evidence>
<protein>
    <recommendedName>
        <fullName evidence="6">Epidermal growth factor receptor-like transmembrane-juxtamembrane segment domain-containing protein</fullName>
    </recommendedName>
</protein>
<dbReference type="Proteomes" id="UP000008066">
    <property type="component" value="Unassembled WGS sequence"/>
</dbReference>
<sequence>MAGISTSRRDVIASPIHSFATGLRHAIGHSLGRRKDDECHPQPGVDLCEKPAISSNSTTWVIVGVIVGSLIFLALSILVVLHFRRRRQDKREDMEERFQPSDYGLDDIPSTTRKKHFAASADDVSTTTSPAGYPRRSRDPLQSATDLKSPPPGYHGNGNGNGYLNPFDDASSFRSGTGSSYPPSRRGEK</sequence>
<feature type="compositionally biased region" description="Basic and acidic residues" evidence="4">
    <location>
        <begin position="89"/>
        <end position="99"/>
    </location>
</feature>
<accession>G0S2Y1</accession>
<feature type="compositionally biased region" description="Polar residues" evidence="4">
    <location>
        <begin position="172"/>
        <end position="182"/>
    </location>
</feature>
<keyword evidence="5" id="KW-0812">Transmembrane</keyword>
<keyword evidence="5" id="KW-0472">Membrane</keyword>
<dbReference type="GeneID" id="18255928"/>
<evidence type="ECO:0000256" key="5">
    <source>
        <dbReference type="SAM" id="Phobius"/>
    </source>
</evidence>
<feature type="region of interest" description="Disordered" evidence="4">
    <location>
        <begin position="89"/>
        <end position="189"/>
    </location>
</feature>
<dbReference type="AlphaFoldDB" id="G0S2Y1"/>
<evidence type="ECO:0000313" key="8">
    <source>
        <dbReference type="Proteomes" id="UP000008066"/>
    </source>
</evidence>
<reference evidence="7 8" key="1">
    <citation type="journal article" date="2011" name="Cell">
        <title>Insight into structure and assembly of the nuclear pore complex by utilizing the genome of a eukaryotic thermophile.</title>
        <authorList>
            <person name="Amlacher S."/>
            <person name="Sarges P."/>
            <person name="Flemming D."/>
            <person name="van Noort V."/>
            <person name="Kunze R."/>
            <person name="Devos D.P."/>
            <person name="Arumugam M."/>
            <person name="Bork P."/>
            <person name="Hurt E."/>
        </authorList>
    </citation>
    <scope>NUCLEOTIDE SEQUENCE [LARGE SCALE GENOMIC DNA]</scope>
    <source>
        <strain evidence="8">DSM 1495 / CBS 144.50 / IMI 039719</strain>
    </source>
</reference>
<dbReference type="CDD" id="cd12087">
    <property type="entry name" value="TM_EGFR-like"/>
    <property type="match status" value="1"/>
</dbReference>
<feature type="domain" description="Epidermal growth factor receptor-like transmembrane-juxtamembrane segment" evidence="6">
    <location>
        <begin position="62"/>
        <end position="94"/>
    </location>
</feature>
<dbReference type="OrthoDB" id="5125452at2759"/>
<evidence type="ECO:0000259" key="6">
    <source>
        <dbReference type="Pfam" id="PF21314"/>
    </source>
</evidence>
<dbReference type="OMA" id="KDDECHP"/>
<proteinExistence type="predicted"/>
<dbReference type="HOGENOM" id="CLU_1434294_0_0_1"/>
<name>G0S2Y1_CHATD</name>
<keyword evidence="5" id="KW-1133">Transmembrane helix</keyword>
<dbReference type="GO" id="GO:0005524">
    <property type="term" value="F:ATP binding"/>
    <property type="evidence" value="ECO:0007669"/>
    <property type="project" value="UniProtKB-KW"/>
</dbReference>
<keyword evidence="8" id="KW-1185">Reference proteome</keyword>
<evidence type="ECO:0000313" key="7">
    <source>
        <dbReference type="EMBL" id="EGS22364.1"/>
    </source>
</evidence>
<evidence type="ECO:0000256" key="4">
    <source>
        <dbReference type="SAM" id="MobiDB-lite"/>
    </source>
</evidence>
<evidence type="ECO:0000256" key="3">
    <source>
        <dbReference type="ARBA" id="ARBA00022840"/>
    </source>
</evidence>
<dbReference type="Pfam" id="PF21314">
    <property type="entry name" value="TM_ErbB1"/>
    <property type="match status" value="1"/>
</dbReference>
<keyword evidence="3" id="KW-0067">ATP-binding</keyword>
<keyword evidence="2" id="KW-0547">Nucleotide-binding</keyword>
<dbReference type="KEGG" id="cthr:CTHT_0018900"/>
<evidence type="ECO:0000256" key="2">
    <source>
        <dbReference type="ARBA" id="ARBA00022741"/>
    </source>
</evidence>
<organism evidence="8">
    <name type="scientific">Chaetomium thermophilum (strain DSM 1495 / CBS 144.50 / IMI 039719)</name>
    <name type="common">Thermochaetoides thermophila</name>
    <dbReference type="NCBI Taxonomy" id="759272"/>
    <lineage>
        <taxon>Eukaryota</taxon>
        <taxon>Fungi</taxon>
        <taxon>Dikarya</taxon>
        <taxon>Ascomycota</taxon>
        <taxon>Pezizomycotina</taxon>
        <taxon>Sordariomycetes</taxon>
        <taxon>Sordariomycetidae</taxon>
        <taxon>Sordariales</taxon>
        <taxon>Chaetomiaceae</taxon>
        <taxon>Thermochaetoides</taxon>
    </lineage>
</organism>
<keyword evidence="1" id="KW-0597">Phosphoprotein</keyword>
<gene>
    <name evidence="7" type="ORF">CTHT_0018900</name>
</gene>